<dbReference type="Gene3D" id="1.10.30.50">
    <property type="match status" value="1"/>
</dbReference>
<dbReference type="Proteomes" id="UP000188929">
    <property type="component" value="Unassembled WGS sequence"/>
</dbReference>
<dbReference type="Pfam" id="PF01844">
    <property type="entry name" value="HNH"/>
    <property type="match status" value="1"/>
</dbReference>
<keyword evidence="4" id="KW-0378">Hydrolase</keyword>
<sequence>MARPSRPIAAAQMLVPAMEEPDAVSLDAVSSVAGLESGPLRWLAQADTSLEAVLAGLAGCAEEAAFDLVVELVRLASRLQGLTIRAQVHLARLRPAPSGDGDESGGAYSEFLADELAAELSQSPRTASGRLAQAWDIAHQVPDALDALTSGQLDYPRLLALHDVTRALSDGQRATVEAQMLAGGRLKSPSQWRRKLHRMVTRIDPDAAARRRKEAHAQRGVAVQALEDGMGLLSATLTAQDARAIFERIDRIAKADARVDGDGRPIDARRADVLAALLLGNRRELVKVEIQVIAAVGTLAGLDDNPAELVGHGPIPATVGRMLAADANWRRVLTDPDTGTVLDLGHRRIPTPALARLIRHRDTRCVFPGCGMPATCCDIDHTVAHATGGRTALDNLGLLCRHHHSAKHRGGWTLNQPEAGVFIWMSPAGRTYHLDINTNEEEGLLLPEGEKGDASSMQPCPRPHAESTVNGGRPKEIRVRSKIIGDPCRGHIGHPVADLAESVGHRWSVA</sequence>
<comment type="similarity">
    <text evidence="1">Belongs to the Rv1128c/1148c/1588c/1702c/1945/3466 family.</text>
</comment>
<evidence type="ECO:0000313" key="4">
    <source>
        <dbReference type="EMBL" id="ONH30865.1"/>
    </source>
</evidence>
<dbReference type="CDD" id="cd00085">
    <property type="entry name" value="HNHc"/>
    <property type="match status" value="1"/>
</dbReference>
<dbReference type="GO" id="GO:0003676">
    <property type="term" value="F:nucleic acid binding"/>
    <property type="evidence" value="ECO:0007669"/>
    <property type="project" value="InterPro"/>
</dbReference>
<gene>
    <name evidence="4" type="ORF">BL253_12270</name>
</gene>
<dbReference type="InterPro" id="IPR003870">
    <property type="entry name" value="DUF222"/>
</dbReference>
<dbReference type="Pfam" id="PF02720">
    <property type="entry name" value="DUF222"/>
    <property type="match status" value="1"/>
</dbReference>
<comment type="caution">
    <text evidence="4">The sequence shown here is derived from an EMBL/GenBank/DDBJ whole genome shotgun (WGS) entry which is preliminary data.</text>
</comment>
<protein>
    <submittedName>
        <fullName evidence="4">HNH endonuclease</fullName>
    </submittedName>
</protein>
<evidence type="ECO:0000256" key="1">
    <source>
        <dbReference type="ARBA" id="ARBA00023450"/>
    </source>
</evidence>
<reference evidence="5" key="1">
    <citation type="submission" date="2016-10" db="EMBL/GenBank/DDBJ databases">
        <title>Frankia sp. NRRL B-16386 Genome sequencing.</title>
        <authorList>
            <person name="Ghodhbane-Gtari F."/>
            <person name="Swanson E."/>
            <person name="Gueddou A."/>
            <person name="Hezbri K."/>
            <person name="Ktari K."/>
            <person name="Nouioui I."/>
            <person name="Morris K."/>
            <person name="Simpson S."/>
            <person name="Abebe-Akele F."/>
            <person name="Thomas K."/>
            <person name="Gtari M."/>
            <person name="Tisa L.S."/>
        </authorList>
    </citation>
    <scope>NUCLEOTIDE SEQUENCE [LARGE SCALE GENOMIC DNA]</scope>
    <source>
        <strain evidence="5">NRRL B-16386</strain>
    </source>
</reference>
<evidence type="ECO:0000256" key="2">
    <source>
        <dbReference type="SAM" id="MobiDB-lite"/>
    </source>
</evidence>
<name>A0A1V2ICR4_9ACTN</name>
<dbReference type="GO" id="GO:0008270">
    <property type="term" value="F:zinc ion binding"/>
    <property type="evidence" value="ECO:0007669"/>
    <property type="project" value="InterPro"/>
</dbReference>
<keyword evidence="4" id="KW-0540">Nuclease</keyword>
<accession>A0A1V2ICR4</accession>
<dbReference type="InterPro" id="IPR003615">
    <property type="entry name" value="HNH_nuc"/>
</dbReference>
<dbReference type="GO" id="GO:0004519">
    <property type="term" value="F:endonuclease activity"/>
    <property type="evidence" value="ECO:0007669"/>
    <property type="project" value="UniProtKB-KW"/>
</dbReference>
<feature type="domain" description="HNH nuclease" evidence="3">
    <location>
        <begin position="353"/>
        <end position="405"/>
    </location>
</feature>
<keyword evidence="4" id="KW-0255">Endonuclease</keyword>
<keyword evidence="5" id="KW-1185">Reference proteome</keyword>
<dbReference type="EMBL" id="MOMC01000022">
    <property type="protein sequence ID" value="ONH30865.1"/>
    <property type="molecule type" value="Genomic_DNA"/>
</dbReference>
<organism evidence="4 5">
    <name type="scientific">Pseudofrankia asymbiotica</name>
    <dbReference type="NCBI Taxonomy" id="1834516"/>
    <lineage>
        <taxon>Bacteria</taxon>
        <taxon>Bacillati</taxon>
        <taxon>Actinomycetota</taxon>
        <taxon>Actinomycetes</taxon>
        <taxon>Frankiales</taxon>
        <taxon>Frankiaceae</taxon>
        <taxon>Pseudofrankia</taxon>
    </lineage>
</organism>
<feature type="region of interest" description="Disordered" evidence="2">
    <location>
        <begin position="450"/>
        <end position="473"/>
    </location>
</feature>
<dbReference type="SMART" id="SM00507">
    <property type="entry name" value="HNHc"/>
    <property type="match status" value="1"/>
</dbReference>
<dbReference type="InterPro" id="IPR002711">
    <property type="entry name" value="HNH"/>
</dbReference>
<evidence type="ECO:0000313" key="5">
    <source>
        <dbReference type="Proteomes" id="UP000188929"/>
    </source>
</evidence>
<proteinExistence type="inferred from homology"/>
<dbReference type="STRING" id="1834516.BL253_12270"/>
<evidence type="ECO:0000259" key="3">
    <source>
        <dbReference type="SMART" id="SM00507"/>
    </source>
</evidence>
<dbReference type="AlphaFoldDB" id="A0A1V2ICR4"/>